<evidence type="ECO:0000256" key="4">
    <source>
        <dbReference type="SAM" id="SignalP"/>
    </source>
</evidence>
<dbReference type="Pfam" id="PF00497">
    <property type="entry name" value="SBP_bac_3"/>
    <property type="match status" value="1"/>
</dbReference>
<dbReference type="SMART" id="SM00062">
    <property type="entry name" value="PBPb"/>
    <property type="match status" value="1"/>
</dbReference>
<feature type="domain" description="Solute-binding protein family 3/N-terminal" evidence="5">
    <location>
        <begin position="39"/>
        <end position="271"/>
    </location>
</feature>
<comment type="similarity">
    <text evidence="1">Belongs to the bacterial solute-binding protein 3 family.</text>
</comment>
<dbReference type="GO" id="GO:0005576">
    <property type="term" value="C:extracellular region"/>
    <property type="evidence" value="ECO:0007669"/>
    <property type="project" value="TreeGrafter"/>
</dbReference>
<feature type="signal peptide" evidence="4">
    <location>
        <begin position="1"/>
        <end position="24"/>
    </location>
</feature>
<dbReference type="SUPFAM" id="SSF53850">
    <property type="entry name" value="Periplasmic binding protein-like II"/>
    <property type="match status" value="1"/>
</dbReference>
<reference evidence="7 9" key="2">
    <citation type="submission" date="2019-08" db="EMBL/GenBank/DDBJ databases">
        <authorList>
            <person name="Peeters C."/>
        </authorList>
    </citation>
    <scope>NUCLEOTIDE SEQUENCE [LARGE SCALE GENOMIC DNA]</scope>
    <source>
        <strain evidence="7 9">LMG 18089</strain>
    </source>
</reference>
<feature type="chain" id="PRO_5014508816" evidence="4">
    <location>
        <begin position="25"/>
        <end position="300"/>
    </location>
</feature>
<dbReference type="PANTHER" id="PTHR30085">
    <property type="entry name" value="AMINO ACID ABC TRANSPORTER PERMEASE"/>
    <property type="match status" value="1"/>
</dbReference>
<dbReference type="EMBL" id="CABPSX010000005">
    <property type="protein sequence ID" value="VVG72035.1"/>
    <property type="molecule type" value="Genomic_DNA"/>
</dbReference>
<keyword evidence="8" id="KW-1185">Reference proteome</keyword>
<evidence type="ECO:0000256" key="3">
    <source>
        <dbReference type="ARBA" id="ARBA00022729"/>
    </source>
</evidence>
<reference evidence="6 8" key="1">
    <citation type="submission" date="2018-12" db="EMBL/GenBank/DDBJ databases">
        <title>Whole genome sequence of a Pandoraea apista isolate from a patient with cystic fibrosis.</title>
        <authorList>
            <person name="Kenna D.T."/>
            <person name="Turton J.F."/>
        </authorList>
    </citation>
    <scope>NUCLEOTIDE SEQUENCE [LARGE SCALE GENOMIC DNA]</scope>
    <source>
        <strain evidence="6 8">Pa13324</strain>
    </source>
</reference>
<dbReference type="InterPro" id="IPR051455">
    <property type="entry name" value="Bact_solute-bind_prot3"/>
</dbReference>
<dbReference type="PANTHER" id="PTHR30085:SF2">
    <property type="entry name" value="GLUTAMATE_ASPARTATE IMPORT SOLUTE-BINDING PROTEIN"/>
    <property type="match status" value="1"/>
</dbReference>
<dbReference type="CDD" id="cd13688">
    <property type="entry name" value="PBP2_GltI_DEBP"/>
    <property type="match status" value="1"/>
</dbReference>
<organism evidence="7 9">
    <name type="scientific">Pandoraea apista</name>
    <dbReference type="NCBI Taxonomy" id="93218"/>
    <lineage>
        <taxon>Bacteria</taxon>
        <taxon>Pseudomonadati</taxon>
        <taxon>Pseudomonadota</taxon>
        <taxon>Betaproteobacteria</taxon>
        <taxon>Burkholderiales</taxon>
        <taxon>Burkholderiaceae</taxon>
        <taxon>Pandoraea</taxon>
    </lineage>
</organism>
<keyword evidence="3 4" id="KW-0732">Signal</keyword>
<gene>
    <name evidence="6" type="ORF">EJE83_20735</name>
    <name evidence="7" type="ORF">PAP18089_03026</name>
</gene>
<dbReference type="OrthoDB" id="7240770at2"/>
<dbReference type="GO" id="GO:0006865">
    <property type="term" value="P:amino acid transport"/>
    <property type="evidence" value="ECO:0007669"/>
    <property type="project" value="TreeGrafter"/>
</dbReference>
<evidence type="ECO:0000256" key="2">
    <source>
        <dbReference type="ARBA" id="ARBA00022448"/>
    </source>
</evidence>
<dbReference type="Proteomes" id="UP000270216">
    <property type="component" value="Unassembled WGS sequence"/>
</dbReference>
<name>A0A0B5FBH0_9BURK</name>
<evidence type="ECO:0000313" key="6">
    <source>
        <dbReference type="EMBL" id="RSK76535.1"/>
    </source>
</evidence>
<protein>
    <submittedName>
        <fullName evidence="6 7">ABC transporter</fullName>
    </submittedName>
</protein>
<dbReference type="AlphaFoldDB" id="A0A0B5FBH0"/>
<dbReference type="KEGG" id="papi:SG18_00675"/>
<sequence>MKKLFAPLLLVSAAAALFAHTASAQELTGTLKKIKDTGVIALGVRESSIPFSYTDNTGKTIGYSQEIALKIVDAVKKDLNLPNLKVTETPITSQNRIALMQNGTIDLECGSTTHTFERAKQVGFSHNIFLYSIKMIAKSGSGITDLNSLKGKTIATTAGTTADRILSGKKGEIGFNLIQTKEHSDGFLTVKQGRAVAFVMDEPLLYGQRAALPADEAKGYEVVGPNLQFENYACMLRKDDPAFTKVVNTVIADMEKSGEMEKLYNKWFTQPVPPKNQNMNYPMTPEMRAMFKDPITKAYD</sequence>
<dbReference type="EMBL" id="RWHX01000048">
    <property type="protein sequence ID" value="RSK76535.1"/>
    <property type="molecule type" value="Genomic_DNA"/>
</dbReference>
<dbReference type="GO" id="GO:0030288">
    <property type="term" value="C:outer membrane-bounded periplasmic space"/>
    <property type="evidence" value="ECO:0007669"/>
    <property type="project" value="TreeGrafter"/>
</dbReference>
<dbReference type="STRING" id="93218.XM39_00675"/>
<evidence type="ECO:0000256" key="1">
    <source>
        <dbReference type="ARBA" id="ARBA00010333"/>
    </source>
</evidence>
<proteinExistence type="inferred from homology"/>
<evidence type="ECO:0000313" key="7">
    <source>
        <dbReference type="EMBL" id="VVG72035.1"/>
    </source>
</evidence>
<evidence type="ECO:0000313" key="9">
    <source>
        <dbReference type="Proteomes" id="UP000364291"/>
    </source>
</evidence>
<keyword evidence="2" id="KW-0813">Transport</keyword>
<dbReference type="Proteomes" id="UP000364291">
    <property type="component" value="Unassembled WGS sequence"/>
</dbReference>
<evidence type="ECO:0000313" key="8">
    <source>
        <dbReference type="Proteomes" id="UP000270216"/>
    </source>
</evidence>
<dbReference type="InterPro" id="IPR001638">
    <property type="entry name" value="Solute-binding_3/MltF_N"/>
</dbReference>
<dbReference type="RefSeq" id="WP_042112161.1">
    <property type="nucleotide sequence ID" value="NZ_CABPSX010000005.1"/>
</dbReference>
<accession>A0A0B5FBH0</accession>
<dbReference type="Gene3D" id="3.40.190.10">
    <property type="entry name" value="Periplasmic binding protein-like II"/>
    <property type="match status" value="2"/>
</dbReference>
<evidence type="ECO:0000259" key="5">
    <source>
        <dbReference type="SMART" id="SM00062"/>
    </source>
</evidence>
<dbReference type="GeneID" id="47013864"/>